<evidence type="ECO:0000256" key="2">
    <source>
        <dbReference type="ARBA" id="ARBA00023002"/>
    </source>
</evidence>
<dbReference type="InterPro" id="IPR002347">
    <property type="entry name" value="SDR_fam"/>
</dbReference>
<dbReference type="FunFam" id="3.40.50.720:FF:000173">
    <property type="entry name" value="3-oxoacyl-[acyl-carrier protein] reductase"/>
    <property type="match status" value="1"/>
</dbReference>
<dbReference type="PRINTS" id="PR00081">
    <property type="entry name" value="GDHRDH"/>
</dbReference>
<accession>A0A381VS40</accession>
<protein>
    <recommendedName>
        <fullName evidence="4">3-oxoacyl-[acyl-carrier-protein] reductase</fullName>
    </recommendedName>
</protein>
<comment type="similarity">
    <text evidence="1">Belongs to the short-chain dehydrogenases/reductases (SDR) family.</text>
</comment>
<dbReference type="PRINTS" id="PR00080">
    <property type="entry name" value="SDRFAMILY"/>
</dbReference>
<reference evidence="3" key="1">
    <citation type="submission" date="2018-05" db="EMBL/GenBank/DDBJ databases">
        <authorList>
            <person name="Lanie J.A."/>
            <person name="Ng W.-L."/>
            <person name="Kazmierczak K.M."/>
            <person name="Andrzejewski T.M."/>
            <person name="Davidsen T.M."/>
            <person name="Wayne K.J."/>
            <person name="Tettelin H."/>
            <person name="Glass J.I."/>
            <person name="Rusch D."/>
            <person name="Podicherti R."/>
            <person name="Tsui H.-C.T."/>
            <person name="Winkler M.E."/>
        </authorList>
    </citation>
    <scope>NUCLEOTIDE SEQUENCE</scope>
</reference>
<dbReference type="AlphaFoldDB" id="A0A381VS40"/>
<evidence type="ECO:0008006" key="4">
    <source>
        <dbReference type="Google" id="ProtNLM"/>
    </source>
</evidence>
<gene>
    <name evidence="3" type="ORF">METZ01_LOCUS95980</name>
</gene>
<dbReference type="Pfam" id="PF00106">
    <property type="entry name" value="adh_short"/>
    <property type="match status" value="1"/>
</dbReference>
<dbReference type="SUPFAM" id="SSF51735">
    <property type="entry name" value="NAD(P)-binding Rossmann-fold domains"/>
    <property type="match status" value="1"/>
</dbReference>
<keyword evidence="2" id="KW-0560">Oxidoreductase</keyword>
<dbReference type="EMBL" id="UINC01009625">
    <property type="protein sequence ID" value="SVA43126.1"/>
    <property type="molecule type" value="Genomic_DNA"/>
</dbReference>
<dbReference type="Gene3D" id="3.40.50.720">
    <property type="entry name" value="NAD(P)-binding Rossmann-like Domain"/>
    <property type="match status" value="1"/>
</dbReference>
<dbReference type="PROSITE" id="PS00061">
    <property type="entry name" value="ADH_SHORT"/>
    <property type="match status" value="1"/>
</dbReference>
<dbReference type="PANTHER" id="PTHR42760:SF135">
    <property type="entry name" value="BLL7886 PROTEIN"/>
    <property type="match status" value="1"/>
</dbReference>
<evidence type="ECO:0000256" key="1">
    <source>
        <dbReference type="ARBA" id="ARBA00006484"/>
    </source>
</evidence>
<dbReference type="InterPro" id="IPR036291">
    <property type="entry name" value="NAD(P)-bd_dom_sf"/>
</dbReference>
<dbReference type="GO" id="GO:0016616">
    <property type="term" value="F:oxidoreductase activity, acting on the CH-OH group of donors, NAD or NADP as acceptor"/>
    <property type="evidence" value="ECO:0007669"/>
    <property type="project" value="TreeGrafter"/>
</dbReference>
<dbReference type="InterPro" id="IPR020904">
    <property type="entry name" value="Sc_DH/Rdtase_CS"/>
</dbReference>
<sequence>MELKDKVVVVTGAAQGLGRQFALGCAENGMKIALADMNPETLEKTRKECEDMGAEARGYELNVTEESAVELVYSQIVRDFGTLDATINNAGILRDSLLVKVKDGEIRKFSLSKWQAVIDTNLTGVFLCGREAAVQFVELKKPGVIINIASVARYGNFGQSNYSAAKAGVSAMTVLWAQELAQHGIRVAGIAPGFTATEMVVSLREDIKEKFTKSVPLRRFADPSEMSEGALFILRNDYYTGRTLEIDGGVRI</sequence>
<dbReference type="GO" id="GO:0030497">
    <property type="term" value="P:fatty acid elongation"/>
    <property type="evidence" value="ECO:0007669"/>
    <property type="project" value="TreeGrafter"/>
</dbReference>
<organism evidence="3">
    <name type="scientific">marine metagenome</name>
    <dbReference type="NCBI Taxonomy" id="408172"/>
    <lineage>
        <taxon>unclassified sequences</taxon>
        <taxon>metagenomes</taxon>
        <taxon>ecological metagenomes</taxon>
    </lineage>
</organism>
<proteinExistence type="inferred from homology"/>
<evidence type="ECO:0000313" key="3">
    <source>
        <dbReference type="EMBL" id="SVA43126.1"/>
    </source>
</evidence>
<dbReference type="NCBIfam" id="NF006072">
    <property type="entry name" value="PRK08217.1"/>
    <property type="match status" value="1"/>
</dbReference>
<dbReference type="PANTHER" id="PTHR42760">
    <property type="entry name" value="SHORT-CHAIN DEHYDROGENASES/REDUCTASES FAMILY MEMBER"/>
    <property type="match status" value="1"/>
</dbReference>
<name>A0A381VS40_9ZZZZ</name>